<dbReference type="NCBIfam" id="TIGR01351">
    <property type="entry name" value="adk"/>
    <property type="match status" value="1"/>
</dbReference>
<dbReference type="Pfam" id="PF05191">
    <property type="entry name" value="ADK_lid"/>
    <property type="match status" value="1"/>
</dbReference>
<comment type="domain">
    <text evidence="5">Consists of three domains, a large central CORE domain and two small peripheral domains, NMPbind and LID, which undergo movements during catalysis. The LID domain closes over the site of phosphoryl transfer upon ATP binding. Assembling and dissambling the active center during each catalytic cycle provides an effective means to prevent ATP hydrolysis.</text>
</comment>
<evidence type="ECO:0000256" key="4">
    <source>
        <dbReference type="ARBA" id="ARBA00022777"/>
    </source>
</evidence>
<evidence type="ECO:0000256" key="7">
    <source>
        <dbReference type="RuleBase" id="RU003331"/>
    </source>
</evidence>
<evidence type="ECO:0000256" key="6">
    <source>
        <dbReference type="RuleBase" id="RU003330"/>
    </source>
</evidence>
<feature type="binding site" evidence="5">
    <location>
        <begin position="57"/>
        <end position="59"/>
    </location>
    <ligand>
        <name>AMP</name>
        <dbReference type="ChEBI" id="CHEBI:456215"/>
    </ligand>
</feature>
<comment type="caution">
    <text evidence="9">The sequence shown here is derived from an EMBL/GenBank/DDBJ whole genome shotgun (WGS) entry which is preliminary data.</text>
</comment>
<dbReference type="Proteomes" id="UP000580839">
    <property type="component" value="Unassembled WGS sequence"/>
</dbReference>
<dbReference type="UniPathway" id="UPA00588">
    <property type="reaction ID" value="UER00649"/>
</dbReference>
<comment type="caution">
    <text evidence="5">Lacks conserved residue(s) required for the propagation of feature annotation.</text>
</comment>
<dbReference type="Gene3D" id="3.40.50.300">
    <property type="entry name" value="P-loop containing nucleotide triphosphate hydrolases"/>
    <property type="match status" value="1"/>
</dbReference>
<dbReference type="PROSITE" id="PS00113">
    <property type="entry name" value="ADENYLATE_KINASE"/>
    <property type="match status" value="1"/>
</dbReference>
<dbReference type="InterPro" id="IPR033690">
    <property type="entry name" value="Adenylat_kinase_CS"/>
</dbReference>
<feature type="binding site" evidence="5">
    <location>
        <begin position="10"/>
        <end position="15"/>
    </location>
    <ligand>
        <name>ATP</name>
        <dbReference type="ChEBI" id="CHEBI:30616"/>
    </ligand>
</feature>
<feature type="binding site" evidence="5">
    <location>
        <position position="36"/>
    </location>
    <ligand>
        <name>AMP</name>
        <dbReference type="ChEBI" id="CHEBI:456215"/>
    </ligand>
</feature>
<keyword evidence="5" id="KW-0963">Cytoplasm</keyword>
<dbReference type="PRINTS" id="PR00094">
    <property type="entry name" value="ADENYLTKNASE"/>
</dbReference>
<evidence type="ECO:0000259" key="8">
    <source>
        <dbReference type="Pfam" id="PF05191"/>
    </source>
</evidence>
<keyword evidence="3 5" id="KW-0547">Nucleotide-binding</keyword>
<dbReference type="NCBIfam" id="NF011100">
    <property type="entry name" value="PRK14527.1"/>
    <property type="match status" value="1"/>
</dbReference>
<dbReference type="EMBL" id="JABFRW010000074">
    <property type="protein sequence ID" value="NOT33840.1"/>
    <property type="molecule type" value="Genomic_DNA"/>
</dbReference>
<sequence length="215" mass="23386">MRLVLLGPPGVGKGTQGRRLAAEHGWALISTGEMLRDAVTRRTSMGLEAQKRMDAGLLVPDDVMIGLVRERIVLPDAESGFVLDGFPRTVAQADALDSMLQARGQRLDAVIGMAAPEDELVTRLSARRECPVCKRAYNLVSAAPKDGRHCDDHPSVEVVQRADDAETTVRKRLEVFRRETAPLMEYYRGQGRLREVPGLGPMDGVFQALAAAVGA</sequence>
<comment type="similarity">
    <text evidence="5 6">Belongs to the adenylate kinase family.</text>
</comment>
<dbReference type="AlphaFoldDB" id="A0A849SR12"/>
<dbReference type="InterPro" id="IPR007862">
    <property type="entry name" value="Adenylate_kinase_lid-dom"/>
</dbReference>
<feature type="binding site" evidence="5">
    <location>
        <position position="31"/>
    </location>
    <ligand>
        <name>AMP</name>
        <dbReference type="ChEBI" id="CHEBI:456215"/>
    </ligand>
</feature>
<evidence type="ECO:0000256" key="2">
    <source>
        <dbReference type="ARBA" id="ARBA00022727"/>
    </source>
</evidence>
<accession>A0A849SR12</accession>
<feature type="region of interest" description="NMP" evidence="5">
    <location>
        <begin position="30"/>
        <end position="59"/>
    </location>
</feature>
<keyword evidence="2 5" id="KW-0545">Nucleotide biosynthesis</keyword>
<organism evidence="9 10">
    <name type="scientific">Eiseniibacteriota bacterium</name>
    <dbReference type="NCBI Taxonomy" id="2212470"/>
    <lineage>
        <taxon>Bacteria</taxon>
        <taxon>Candidatus Eiseniibacteriota</taxon>
    </lineage>
</organism>
<name>A0A849SR12_UNCEI</name>
<feature type="binding site" evidence="5">
    <location>
        <position position="92"/>
    </location>
    <ligand>
        <name>AMP</name>
        <dbReference type="ChEBI" id="CHEBI:456215"/>
    </ligand>
</feature>
<dbReference type="GO" id="GO:0005524">
    <property type="term" value="F:ATP binding"/>
    <property type="evidence" value="ECO:0007669"/>
    <property type="project" value="UniProtKB-UniRule"/>
</dbReference>
<dbReference type="EC" id="2.7.4.3" evidence="5 7"/>
<dbReference type="Pfam" id="PF00406">
    <property type="entry name" value="ADK"/>
    <property type="match status" value="1"/>
</dbReference>
<protein>
    <recommendedName>
        <fullName evidence="5 7">Adenylate kinase</fullName>
        <shortName evidence="5">AK</shortName>
        <ecNumber evidence="5 7">2.7.4.3</ecNumber>
    </recommendedName>
    <alternativeName>
        <fullName evidence="5">ATP-AMP transphosphorylase</fullName>
    </alternativeName>
    <alternativeName>
        <fullName evidence="5">ATP:AMP phosphotransferase</fullName>
    </alternativeName>
    <alternativeName>
        <fullName evidence="5">Adenylate monophosphate kinase</fullName>
    </alternativeName>
</protein>
<dbReference type="FunFam" id="3.40.50.300:FF:000106">
    <property type="entry name" value="Adenylate kinase mitochondrial"/>
    <property type="match status" value="1"/>
</dbReference>
<keyword evidence="1 5" id="KW-0808">Transferase</keyword>
<keyword evidence="5 7" id="KW-0067">ATP-binding</keyword>
<feature type="binding site" evidence="5">
    <location>
        <begin position="85"/>
        <end position="88"/>
    </location>
    <ligand>
        <name>AMP</name>
        <dbReference type="ChEBI" id="CHEBI:456215"/>
    </ligand>
</feature>
<keyword evidence="4 5" id="KW-0418">Kinase</keyword>
<dbReference type="CDD" id="cd01428">
    <property type="entry name" value="ADK"/>
    <property type="match status" value="1"/>
</dbReference>
<dbReference type="InterPro" id="IPR006259">
    <property type="entry name" value="Adenyl_kin_sub"/>
</dbReference>
<dbReference type="NCBIfam" id="NF001381">
    <property type="entry name" value="PRK00279.1-3"/>
    <property type="match status" value="1"/>
</dbReference>
<evidence type="ECO:0000313" key="10">
    <source>
        <dbReference type="Proteomes" id="UP000580839"/>
    </source>
</evidence>
<dbReference type="GO" id="GO:0044209">
    <property type="term" value="P:AMP salvage"/>
    <property type="evidence" value="ECO:0007669"/>
    <property type="project" value="UniProtKB-UniRule"/>
</dbReference>
<evidence type="ECO:0000256" key="3">
    <source>
        <dbReference type="ARBA" id="ARBA00022741"/>
    </source>
</evidence>
<reference evidence="9 10" key="1">
    <citation type="submission" date="2020-04" db="EMBL/GenBank/DDBJ databases">
        <title>Metagenomic profiling of ammonia- and methane-oxidizing microorganisms in a Dutch drinking water treatment plant.</title>
        <authorList>
            <person name="Poghosyan L."/>
            <person name="Leucker S."/>
        </authorList>
    </citation>
    <scope>NUCLEOTIDE SEQUENCE [LARGE SCALE GENOMIC DNA]</scope>
    <source>
        <strain evidence="9">S-RSF-IL-03</strain>
    </source>
</reference>
<gene>
    <name evidence="5" type="primary">adk</name>
    <name evidence="9" type="ORF">HOP12_06690</name>
</gene>
<feature type="binding site" evidence="5">
    <location>
        <position position="161"/>
    </location>
    <ligand>
        <name>AMP</name>
        <dbReference type="ChEBI" id="CHEBI:456215"/>
    </ligand>
</feature>
<dbReference type="GO" id="GO:0004017">
    <property type="term" value="F:AMP kinase activity"/>
    <property type="evidence" value="ECO:0007669"/>
    <property type="project" value="UniProtKB-UniRule"/>
</dbReference>
<feature type="binding site" evidence="5">
    <location>
        <position position="200"/>
    </location>
    <ligand>
        <name>ATP</name>
        <dbReference type="ChEBI" id="CHEBI:30616"/>
    </ligand>
</feature>
<dbReference type="HAMAP" id="MF_00235">
    <property type="entry name" value="Adenylate_kinase_Adk"/>
    <property type="match status" value="1"/>
</dbReference>
<dbReference type="PANTHER" id="PTHR23359">
    <property type="entry name" value="NUCLEOTIDE KINASE"/>
    <property type="match status" value="1"/>
</dbReference>
<dbReference type="SUPFAM" id="SSF52540">
    <property type="entry name" value="P-loop containing nucleoside triphosphate hydrolases"/>
    <property type="match status" value="1"/>
</dbReference>
<dbReference type="GO" id="GO:0005737">
    <property type="term" value="C:cytoplasm"/>
    <property type="evidence" value="ECO:0007669"/>
    <property type="project" value="UniProtKB-SubCell"/>
</dbReference>
<comment type="subunit">
    <text evidence="5 7">Monomer.</text>
</comment>
<evidence type="ECO:0000256" key="5">
    <source>
        <dbReference type="HAMAP-Rule" id="MF_00235"/>
    </source>
</evidence>
<comment type="subcellular location">
    <subcellularLocation>
        <location evidence="5 7">Cytoplasm</location>
    </subcellularLocation>
</comment>
<feature type="domain" description="Adenylate kinase active site lid" evidence="8">
    <location>
        <begin position="127"/>
        <end position="163"/>
    </location>
</feature>
<evidence type="ECO:0000256" key="1">
    <source>
        <dbReference type="ARBA" id="ARBA00022679"/>
    </source>
</evidence>
<dbReference type="InterPro" id="IPR027417">
    <property type="entry name" value="P-loop_NTPase"/>
</dbReference>
<comment type="pathway">
    <text evidence="5">Purine metabolism; AMP biosynthesis via salvage pathway; AMP from ADP: step 1/1.</text>
</comment>
<proteinExistence type="inferred from homology"/>
<feature type="binding site" evidence="5">
    <location>
        <position position="127"/>
    </location>
    <ligand>
        <name>ATP</name>
        <dbReference type="ChEBI" id="CHEBI:30616"/>
    </ligand>
</feature>
<evidence type="ECO:0000313" key="9">
    <source>
        <dbReference type="EMBL" id="NOT33840.1"/>
    </source>
</evidence>
<feature type="binding site" evidence="5">
    <location>
        <position position="172"/>
    </location>
    <ligand>
        <name>AMP</name>
        <dbReference type="ChEBI" id="CHEBI:456215"/>
    </ligand>
</feature>
<comment type="function">
    <text evidence="5">Catalyzes the reversible transfer of the terminal phosphate group between ATP and AMP. Plays an important role in cellular energy homeostasis and in adenine nucleotide metabolism.</text>
</comment>
<dbReference type="InterPro" id="IPR000850">
    <property type="entry name" value="Adenylat/UMP-CMP_kin"/>
</dbReference>
<comment type="catalytic activity">
    <reaction evidence="5 7">
        <text>AMP + ATP = 2 ADP</text>
        <dbReference type="Rhea" id="RHEA:12973"/>
        <dbReference type="ChEBI" id="CHEBI:30616"/>
        <dbReference type="ChEBI" id="CHEBI:456215"/>
        <dbReference type="ChEBI" id="CHEBI:456216"/>
        <dbReference type="EC" id="2.7.4.3"/>
    </reaction>
</comment>